<sequence>MIANPDNSPSRLRPRHLVEPKPSYGSIVPPQTQCLLNIAGEIVDILQENGVDCVLFGGLACTLYGSERVPNDVDLLTFPLPHLDAEDVKKLISEASPGRFHLKPSRNKKATWKILQCILTEQEKLVLSSLSNSCKIDILTPGTKDLPRIPSNRIMYLDTYPVMQFPALLLHKLQAWDDRRKQVGYARQYQKRLLDLEDLDRLFKLGEYVTRLRSSKLWQDRGLFSEQFEEASKIRALELCESYPEFAGRFRSVRLLT</sequence>
<keyword evidence="3" id="KW-1185">Reference proteome</keyword>
<feature type="region of interest" description="Disordered" evidence="1">
    <location>
        <begin position="1"/>
        <end position="22"/>
    </location>
</feature>
<dbReference type="InterPro" id="IPR043519">
    <property type="entry name" value="NT_sf"/>
</dbReference>
<feature type="compositionally biased region" description="Polar residues" evidence="1">
    <location>
        <begin position="1"/>
        <end position="10"/>
    </location>
</feature>
<dbReference type="EMBL" id="MU157836">
    <property type="protein sequence ID" value="KAF9531270.1"/>
    <property type="molecule type" value="Genomic_DNA"/>
</dbReference>
<name>A0A9P6ELF3_9AGAR</name>
<evidence type="ECO:0000313" key="2">
    <source>
        <dbReference type="EMBL" id="KAF9531270.1"/>
    </source>
</evidence>
<proteinExistence type="predicted"/>
<organism evidence="2 3">
    <name type="scientific">Crepidotus variabilis</name>
    <dbReference type="NCBI Taxonomy" id="179855"/>
    <lineage>
        <taxon>Eukaryota</taxon>
        <taxon>Fungi</taxon>
        <taxon>Dikarya</taxon>
        <taxon>Basidiomycota</taxon>
        <taxon>Agaricomycotina</taxon>
        <taxon>Agaricomycetes</taxon>
        <taxon>Agaricomycetidae</taxon>
        <taxon>Agaricales</taxon>
        <taxon>Agaricineae</taxon>
        <taxon>Crepidotaceae</taxon>
        <taxon>Crepidotus</taxon>
    </lineage>
</organism>
<reference evidence="2" key="1">
    <citation type="submission" date="2020-11" db="EMBL/GenBank/DDBJ databases">
        <authorList>
            <consortium name="DOE Joint Genome Institute"/>
            <person name="Ahrendt S."/>
            <person name="Riley R."/>
            <person name="Andreopoulos W."/>
            <person name="Labutti K."/>
            <person name="Pangilinan J."/>
            <person name="Ruiz-Duenas F.J."/>
            <person name="Barrasa J.M."/>
            <person name="Sanchez-Garcia M."/>
            <person name="Camarero S."/>
            <person name="Miyauchi S."/>
            <person name="Serrano A."/>
            <person name="Linde D."/>
            <person name="Babiker R."/>
            <person name="Drula E."/>
            <person name="Ayuso-Fernandez I."/>
            <person name="Pacheco R."/>
            <person name="Padilla G."/>
            <person name="Ferreira P."/>
            <person name="Barriuso J."/>
            <person name="Kellner H."/>
            <person name="Castanera R."/>
            <person name="Alfaro M."/>
            <person name="Ramirez L."/>
            <person name="Pisabarro A.G."/>
            <person name="Kuo A."/>
            <person name="Tritt A."/>
            <person name="Lipzen A."/>
            <person name="He G."/>
            <person name="Yan M."/>
            <person name="Ng V."/>
            <person name="Cullen D."/>
            <person name="Martin F."/>
            <person name="Rosso M.-N."/>
            <person name="Henrissat B."/>
            <person name="Hibbett D."/>
            <person name="Martinez A.T."/>
            <person name="Grigoriev I.V."/>
        </authorList>
    </citation>
    <scope>NUCLEOTIDE SEQUENCE</scope>
    <source>
        <strain evidence="2">CBS 506.95</strain>
    </source>
</reference>
<dbReference type="SUPFAM" id="SSF81301">
    <property type="entry name" value="Nucleotidyltransferase"/>
    <property type="match status" value="1"/>
</dbReference>
<dbReference type="AlphaFoldDB" id="A0A9P6ELF3"/>
<dbReference type="Gene3D" id="3.30.460.40">
    <property type="match status" value="1"/>
</dbReference>
<protein>
    <submittedName>
        <fullName evidence="2">Uncharacterized protein</fullName>
    </submittedName>
</protein>
<gene>
    <name evidence="2" type="ORF">CPB83DRAFT_761746</name>
</gene>
<evidence type="ECO:0000256" key="1">
    <source>
        <dbReference type="SAM" id="MobiDB-lite"/>
    </source>
</evidence>
<dbReference type="OrthoDB" id="3133286at2759"/>
<evidence type="ECO:0000313" key="3">
    <source>
        <dbReference type="Proteomes" id="UP000807306"/>
    </source>
</evidence>
<accession>A0A9P6ELF3</accession>
<comment type="caution">
    <text evidence="2">The sequence shown here is derived from an EMBL/GenBank/DDBJ whole genome shotgun (WGS) entry which is preliminary data.</text>
</comment>
<dbReference type="Proteomes" id="UP000807306">
    <property type="component" value="Unassembled WGS sequence"/>
</dbReference>